<name>A0A8S5T609_9CAUD</name>
<proteinExistence type="predicted"/>
<evidence type="ECO:0000313" key="1">
    <source>
        <dbReference type="EMBL" id="DAF58781.1"/>
    </source>
</evidence>
<organism evidence="1">
    <name type="scientific">Siphoviridae sp. ctxMM9</name>
    <dbReference type="NCBI Taxonomy" id="2827973"/>
    <lineage>
        <taxon>Viruses</taxon>
        <taxon>Duplodnaviria</taxon>
        <taxon>Heunggongvirae</taxon>
        <taxon>Uroviricota</taxon>
        <taxon>Caudoviricetes</taxon>
    </lineage>
</organism>
<accession>A0A8S5T609</accession>
<sequence length="39" mass="4717">MKHLVKCNSKLMKKKLRELMLLKQSKKQDLPRIKLLQII</sequence>
<dbReference type="EMBL" id="BK032759">
    <property type="protein sequence ID" value="DAF58781.1"/>
    <property type="molecule type" value="Genomic_DNA"/>
</dbReference>
<protein>
    <submittedName>
        <fullName evidence="1">Uncharacterized protein</fullName>
    </submittedName>
</protein>
<reference evidence="1" key="1">
    <citation type="journal article" date="2021" name="Proc. Natl. Acad. Sci. U.S.A.">
        <title>A Catalog of Tens of Thousands of Viruses from Human Metagenomes Reveals Hidden Associations with Chronic Diseases.</title>
        <authorList>
            <person name="Tisza M.J."/>
            <person name="Buck C.B."/>
        </authorList>
    </citation>
    <scope>NUCLEOTIDE SEQUENCE</scope>
    <source>
        <strain evidence="1">CtxMM9</strain>
    </source>
</reference>